<dbReference type="Proteomes" id="UP000054560">
    <property type="component" value="Unassembled WGS sequence"/>
</dbReference>
<keyword evidence="3" id="KW-1185">Reference proteome</keyword>
<dbReference type="OrthoDB" id="5572108at2759"/>
<dbReference type="RefSeq" id="XP_014147578.1">
    <property type="nucleotide sequence ID" value="XM_014292103.1"/>
</dbReference>
<evidence type="ECO:0008006" key="4">
    <source>
        <dbReference type="Google" id="ProtNLM"/>
    </source>
</evidence>
<proteinExistence type="predicted"/>
<evidence type="ECO:0000256" key="1">
    <source>
        <dbReference type="SAM" id="MobiDB-lite"/>
    </source>
</evidence>
<accession>A0A0L0FAZ7</accession>
<feature type="region of interest" description="Disordered" evidence="1">
    <location>
        <begin position="50"/>
        <end position="99"/>
    </location>
</feature>
<protein>
    <recommendedName>
        <fullName evidence="4">Actin-related protein 8</fullName>
    </recommendedName>
</protein>
<dbReference type="STRING" id="667725.A0A0L0FAZ7"/>
<evidence type="ECO:0000313" key="2">
    <source>
        <dbReference type="EMBL" id="KNC73676.1"/>
    </source>
</evidence>
<feature type="compositionally biased region" description="Acidic residues" evidence="1">
    <location>
        <begin position="67"/>
        <end position="78"/>
    </location>
</feature>
<name>A0A0L0FAZ7_9EUKA</name>
<dbReference type="Gene3D" id="3.30.420.40">
    <property type="match status" value="1"/>
</dbReference>
<sequence>MASDGSDVSADEDGIADCDVIVMHPGAQFLRIGLSKNPFPFTILHAIARKVRSQPDKKKPKLAHDNDDSDSNSDDLEASSDANKADENQKKSAKTATSNSDTKVVLYNSTVVAEEIPKHMDDQEVTWDKIDDYEGRDYAVGNELLTLDPTDVKV</sequence>
<organism evidence="2 3">
    <name type="scientific">Sphaeroforma arctica JP610</name>
    <dbReference type="NCBI Taxonomy" id="667725"/>
    <lineage>
        <taxon>Eukaryota</taxon>
        <taxon>Ichthyosporea</taxon>
        <taxon>Ichthyophonida</taxon>
        <taxon>Sphaeroforma</taxon>
    </lineage>
</organism>
<gene>
    <name evidence="2" type="ORF">SARC_13765</name>
</gene>
<evidence type="ECO:0000313" key="3">
    <source>
        <dbReference type="Proteomes" id="UP000054560"/>
    </source>
</evidence>
<dbReference type="EMBL" id="KQ245304">
    <property type="protein sequence ID" value="KNC73676.1"/>
    <property type="molecule type" value="Genomic_DNA"/>
</dbReference>
<dbReference type="AlphaFoldDB" id="A0A0L0FAZ7"/>
<feature type="non-terminal residue" evidence="2">
    <location>
        <position position="154"/>
    </location>
</feature>
<reference evidence="2 3" key="1">
    <citation type="submission" date="2011-02" db="EMBL/GenBank/DDBJ databases">
        <title>The Genome Sequence of Sphaeroforma arctica JP610.</title>
        <authorList>
            <consortium name="The Broad Institute Genome Sequencing Platform"/>
            <person name="Russ C."/>
            <person name="Cuomo C."/>
            <person name="Young S.K."/>
            <person name="Zeng Q."/>
            <person name="Gargeya S."/>
            <person name="Alvarado L."/>
            <person name="Berlin A."/>
            <person name="Chapman S.B."/>
            <person name="Chen Z."/>
            <person name="Freedman E."/>
            <person name="Gellesch M."/>
            <person name="Goldberg J."/>
            <person name="Griggs A."/>
            <person name="Gujja S."/>
            <person name="Heilman E."/>
            <person name="Heiman D."/>
            <person name="Howarth C."/>
            <person name="Mehta T."/>
            <person name="Neiman D."/>
            <person name="Pearson M."/>
            <person name="Roberts A."/>
            <person name="Saif S."/>
            <person name="Shea T."/>
            <person name="Shenoy N."/>
            <person name="Sisk P."/>
            <person name="Stolte C."/>
            <person name="Sykes S."/>
            <person name="White J."/>
            <person name="Yandava C."/>
            <person name="Burger G."/>
            <person name="Gray M.W."/>
            <person name="Holland P.W.H."/>
            <person name="King N."/>
            <person name="Lang F.B.F."/>
            <person name="Roger A.J."/>
            <person name="Ruiz-Trillo I."/>
            <person name="Haas B."/>
            <person name="Nusbaum C."/>
            <person name="Birren B."/>
        </authorList>
    </citation>
    <scope>NUCLEOTIDE SEQUENCE [LARGE SCALE GENOMIC DNA]</scope>
    <source>
        <strain evidence="2 3">JP610</strain>
    </source>
</reference>
<feature type="compositionally biased region" description="Basic and acidic residues" evidence="1">
    <location>
        <begin position="53"/>
        <end position="66"/>
    </location>
</feature>
<dbReference type="GeneID" id="25914269"/>